<dbReference type="STRING" id="211114.SAMN04489726_0438"/>
<proteinExistence type="inferred from homology"/>
<feature type="signal peptide" evidence="7">
    <location>
        <begin position="1"/>
        <end position="21"/>
    </location>
</feature>
<keyword evidence="11" id="KW-1185">Reference proteome</keyword>
<dbReference type="EC" id="3.2.1.14" evidence="2"/>
<dbReference type="SUPFAM" id="SSF49265">
    <property type="entry name" value="Fibronectin type III"/>
    <property type="match status" value="1"/>
</dbReference>
<dbReference type="SUPFAM" id="SSF49785">
    <property type="entry name" value="Galactose-binding domain-like"/>
    <property type="match status" value="1"/>
</dbReference>
<evidence type="ECO:0000256" key="1">
    <source>
        <dbReference type="ARBA" id="ARBA00009121"/>
    </source>
</evidence>
<dbReference type="CDD" id="cd00063">
    <property type="entry name" value="FN3"/>
    <property type="match status" value="1"/>
</dbReference>
<evidence type="ECO:0000256" key="5">
    <source>
        <dbReference type="ARBA" id="ARBA00023326"/>
    </source>
</evidence>
<feature type="domain" description="Fibronectin type-III" evidence="8">
    <location>
        <begin position="174"/>
        <end position="255"/>
    </location>
</feature>
<dbReference type="InterPro" id="IPR036116">
    <property type="entry name" value="FN3_sf"/>
</dbReference>
<dbReference type="CDD" id="cd02871">
    <property type="entry name" value="GH18_chitinase_D-like"/>
    <property type="match status" value="1"/>
</dbReference>
<evidence type="ECO:0000256" key="4">
    <source>
        <dbReference type="ARBA" id="ARBA00023295"/>
    </source>
</evidence>
<dbReference type="EMBL" id="LT629701">
    <property type="protein sequence ID" value="SDM22106.1"/>
    <property type="molecule type" value="Genomic_DNA"/>
</dbReference>
<dbReference type="InterPro" id="IPR001223">
    <property type="entry name" value="Glyco_hydro18_cat"/>
</dbReference>
<feature type="domain" description="GH18" evidence="9">
    <location>
        <begin position="265"/>
        <end position="556"/>
    </location>
</feature>
<dbReference type="PROSITE" id="PS50853">
    <property type="entry name" value="FN3"/>
    <property type="match status" value="1"/>
</dbReference>
<dbReference type="SMART" id="SM00060">
    <property type="entry name" value="FN3"/>
    <property type="match status" value="1"/>
</dbReference>
<organism evidence="10 11">
    <name type="scientific">Allokutzneria albata</name>
    <name type="common">Kibdelosporangium albatum</name>
    <dbReference type="NCBI Taxonomy" id="211114"/>
    <lineage>
        <taxon>Bacteria</taxon>
        <taxon>Bacillati</taxon>
        <taxon>Actinomycetota</taxon>
        <taxon>Actinomycetes</taxon>
        <taxon>Pseudonocardiales</taxon>
        <taxon>Pseudonocardiaceae</taxon>
        <taxon>Allokutzneria</taxon>
    </lineage>
</organism>
<dbReference type="GO" id="GO:0008061">
    <property type="term" value="F:chitin binding"/>
    <property type="evidence" value="ECO:0007669"/>
    <property type="project" value="InterPro"/>
</dbReference>
<evidence type="ECO:0000256" key="7">
    <source>
        <dbReference type="SAM" id="SignalP"/>
    </source>
</evidence>
<evidence type="ECO:0000313" key="11">
    <source>
        <dbReference type="Proteomes" id="UP000183376"/>
    </source>
</evidence>
<dbReference type="InterPro" id="IPR017853">
    <property type="entry name" value="GH"/>
</dbReference>
<dbReference type="InterPro" id="IPR003305">
    <property type="entry name" value="CenC_carb-bd"/>
</dbReference>
<dbReference type="Gene3D" id="2.60.120.260">
    <property type="entry name" value="Galactose-binding domain-like"/>
    <property type="match status" value="1"/>
</dbReference>
<dbReference type="PROSITE" id="PS51910">
    <property type="entry name" value="GH18_2"/>
    <property type="match status" value="1"/>
</dbReference>
<sequence>MFRALAMSALVVAALATPAAATVTMLDPASGSSVNLVSNPGFETGTLAGWSCTSGTVTGTARTGEHALSATPAGQDQARCTQTVRVQPNSTYKLSAWVRGSLVYLGAGGAGMTETSTWTPGGADWTQFSLSFTTGASTTSVGVFTHGWYGQPAYQVDDVVLDGASGGRPELPSVPSGLSTTGSSANTISLAWSAVAGADGYSVYRDGVKAGDATGTSFTDTGLKPSTTHTYAVTAYNGAGESARSSTISATTGRESEPNPALPKHLLTGYWQNFVNGAAPLRIRDVNNHYDIIAIAFADADPAKPGAVTFKVDSGLSSALGGYSDADMIADIAAKRAQGKKFVFSVGGEKGNVDLSSSANVANFVSSMEALIRKFGVDGLDIDLEHGMHVDNVAAASRQLQQRIGAGFVLTMAPQTIDTQPGGRYLQLLAKIKDITTVVHMQYYNSGSMNGCDGKVYSQGGVDFITAQACILLETLRADQVALGLPASPSGAGSGYVDPGVVNNALSCLAKGTNCGSFKPSRTYPDLRGAMTWSINWDKSSGDRFSGTVRPHLGSLG</sequence>
<evidence type="ECO:0000256" key="6">
    <source>
        <dbReference type="RuleBase" id="RU000489"/>
    </source>
</evidence>
<evidence type="ECO:0000256" key="2">
    <source>
        <dbReference type="ARBA" id="ARBA00012729"/>
    </source>
</evidence>
<gene>
    <name evidence="10" type="ORF">SAMN04489726_0438</name>
</gene>
<evidence type="ECO:0000259" key="9">
    <source>
        <dbReference type="PROSITE" id="PS51910"/>
    </source>
</evidence>
<dbReference type="Pfam" id="PF00704">
    <property type="entry name" value="Glyco_hydro_18"/>
    <property type="match status" value="1"/>
</dbReference>
<dbReference type="PANTHER" id="PTHR45708:SF49">
    <property type="entry name" value="ENDOCHITINASE"/>
    <property type="match status" value="1"/>
</dbReference>
<dbReference type="InterPro" id="IPR008979">
    <property type="entry name" value="Galactose-bd-like_sf"/>
</dbReference>
<dbReference type="Proteomes" id="UP000183376">
    <property type="component" value="Chromosome I"/>
</dbReference>
<accession>A0A1G9RFU5</accession>
<dbReference type="Gene3D" id="3.20.20.80">
    <property type="entry name" value="Glycosidases"/>
    <property type="match status" value="1"/>
</dbReference>
<keyword evidence="4 6" id="KW-0326">Glycosidase</keyword>
<keyword evidence="5" id="KW-0119">Carbohydrate metabolism</keyword>
<dbReference type="RefSeq" id="WP_197683951.1">
    <property type="nucleotide sequence ID" value="NZ_JOEF01000006.1"/>
</dbReference>
<evidence type="ECO:0000259" key="8">
    <source>
        <dbReference type="PROSITE" id="PS50853"/>
    </source>
</evidence>
<dbReference type="InterPro" id="IPR013783">
    <property type="entry name" value="Ig-like_fold"/>
</dbReference>
<name>A0A1G9RFU5_ALLAB</name>
<dbReference type="Pfam" id="PF00041">
    <property type="entry name" value="fn3"/>
    <property type="match status" value="1"/>
</dbReference>
<dbReference type="SUPFAM" id="SSF51445">
    <property type="entry name" value="(Trans)glycosidases"/>
    <property type="match status" value="1"/>
</dbReference>
<dbReference type="AlphaFoldDB" id="A0A1G9RFU5"/>
<feature type="chain" id="PRO_5009245404" description="chitinase" evidence="7">
    <location>
        <begin position="22"/>
        <end position="557"/>
    </location>
</feature>
<dbReference type="InterPro" id="IPR003961">
    <property type="entry name" value="FN3_dom"/>
</dbReference>
<evidence type="ECO:0000256" key="3">
    <source>
        <dbReference type="ARBA" id="ARBA00022801"/>
    </source>
</evidence>
<dbReference type="Pfam" id="PF02018">
    <property type="entry name" value="CBM_4_9"/>
    <property type="match status" value="1"/>
</dbReference>
<dbReference type="SMART" id="SM00636">
    <property type="entry name" value="Glyco_18"/>
    <property type="match status" value="1"/>
</dbReference>
<dbReference type="InterPro" id="IPR001579">
    <property type="entry name" value="Glyco_hydro_18_chit_AS"/>
</dbReference>
<dbReference type="GO" id="GO:0000272">
    <property type="term" value="P:polysaccharide catabolic process"/>
    <property type="evidence" value="ECO:0007669"/>
    <property type="project" value="UniProtKB-KW"/>
</dbReference>
<keyword evidence="7" id="KW-0732">Signal</keyword>
<keyword evidence="5" id="KW-0624">Polysaccharide degradation</keyword>
<dbReference type="PROSITE" id="PS01095">
    <property type="entry name" value="GH18_1"/>
    <property type="match status" value="1"/>
</dbReference>
<dbReference type="Gene3D" id="2.60.40.10">
    <property type="entry name" value="Immunoglobulins"/>
    <property type="match status" value="1"/>
</dbReference>
<dbReference type="InterPro" id="IPR050542">
    <property type="entry name" value="Glycosyl_Hydrlase18_Chitinase"/>
</dbReference>
<comment type="similarity">
    <text evidence="1">Belongs to the glycosyl hydrolase 18 family. Chitinase class II subfamily.</text>
</comment>
<reference evidence="10 11" key="1">
    <citation type="submission" date="2016-10" db="EMBL/GenBank/DDBJ databases">
        <authorList>
            <person name="de Groot N.N."/>
        </authorList>
    </citation>
    <scope>NUCLEOTIDE SEQUENCE [LARGE SCALE GENOMIC DNA]</scope>
    <source>
        <strain evidence="10 11">DSM 44149</strain>
    </source>
</reference>
<keyword evidence="3 6" id="KW-0378">Hydrolase</keyword>
<dbReference type="GO" id="GO:0008843">
    <property type="term" value="F:endochitinase activity"/>
    <property type="evidence" value="ECO:0007669"/>
    <property type="project" value="UniProtKB-EC"/>
</dbReference>
<dbReference type="eggNOG" id="COG3469">
    <property type="taxonomic scope" value="Bacteria"/>
</dbReference>
<evidence type="ECO:0000313" key="10">
    <source>
        <dbReference type="EMBL" id="SDM22106.1"/>
    </source>
</evidence>
<dbReference type="InterPro" id="IPR011583">
    <property type="entry name" value="Chitinase_II/V-like_cat"/>
</dbReference>
<dbReference type="PANTHER" id="PTHR45708">
    <property type="entry name" value="ENDOCHITINASE"/>
    <property type="match status" value="1"/>
</dbReference>
<protein>
    <recommendedName>
        <fullName evidence="2">chitinase</fullName>
        <ecNumber evidence="2">3.2.1.14</ecNumber>
    </recommendedName>
</protein>